<accession>A0A9X4LXS0</accession>
<dbReference type="Proteomes" id="UP001152755">
    <property type="component" value="Unassembled WGS sequence"/>
</dbReference>
<reference evidence="1" key="1">
    <citation type="submission" date="2022-08" db="EMBL/GenBank/DDBJ databases">
        <title>Genome analysis of Corynebacteriales strain.</title>
        <authorList>
            <person name="Lee S.D."/>
        </authorList>
    </citation>
    <scope>NUCLEOTIDE SEQUENCE</scope>
    <source>
        <strain evidence="1">D3-21</strain>
    </source>
</reference>
<comment type="caution">
    <text evidence="1">The sequence shown here is derived from an EMBL/GenBank/DDBJ whole genome shotgun (WGS) entry which is preliminary data.</text>
</comment>
<evidence type="ECO:0000313" key="2">
    <source>
        <dbReference type="Proteomes" id="UP001152755"/>
    </source>
</evidence>
<dbReference type="EMBL" id="JANRHA010000001">
    <property type="protein sequence ID" value="MDG3013556.1"/>
    <property type="molecule type" value="Genomic_DNA"/>
</dbReference>
<protein>
    <submittedName>
        <fullName evidence="1">Uncharacterized protein</fullName>
    </submittedName>
</protein>
<evidence type="ECO:0000313" key="1">
    <source>
        <dbReference type="EMBL" id="MDG3013556.1"/>
    </source>
</evidence>
<name>A0A9X4LXS0_9ACTN</name>
<dbReference type="AlphaFoldDB" id="A0A9X4LXS0"/>
<proteinExistence type="predicted"/>
<sequence length="78" mass="8445">MLRKKSALDKVVRQRFVATLSNGQTVAGVLVEFDESTFVFADVKLMEPNGNASPAPGQLYVDRGQVAYMQKLAADAAL</sequence>
<dbReference type="RefSeq" id="WP_277835112.1">
    <property type="nucleotide sequence ID" value="NZ_JAAIVF010000007.1"/>
</dbReference>
<organism evidence="1 2">
    <name type="scientific">Speluncibacter jeojiensis</name>
    <dbReference type="NCBI Taxonomy" id="2710754"/>
    <lineage>
        <taxon>Bacteria</taxon>
        <taxon>Bacillati</taxon>
        <taxon>Actinomycetota</taxon>
        <taxon>Actinomycetes</taxon>
        <taxon>Mycobacteriales</taxon>
        <taxon>Speluncibacteraceae</taxon>
        <taxon>Speluncibacter</taxon>
    </lineage>
</organism>
<gene>
    <name evidence="1" type="ORF">NVS88_03170</name>
</gene>
<keyword evidence="2" id="KW-1185">Reference proteome</keyword>